<keyword evidence="1" id="KW-1133">Transmembrane helix</keyword>
<comment type="caution">
    <text evidence="2">The sequence shown here is derived from an EMBL/GenBank/DDBJ whole genome shotgun (WGS) entry which is preliminary data.</text>
</comment>
<dbReference type="Proteomes" id="UP000603453">
    <property type="component" value="Unassembled WGS sequence"/>
</dbReference>
<feature type="transmembrane region" description="Helical" evidence="1">
    <location>
        <begin position="289"/>
        <end position="309"/>
    </location>
</feature>
<keyword evidence="3" id="KW-1185">Reference proteome</keyword>
<keyword evidence="1" id="KW-0472">Membrane</keyword>
<feature type="transmembrane region" description="Helical" evidence="1">
    <location>
        <begin position="223"/>
        <end position="247"/>
    </location>
</feature>
<dbReference type="OrthoDB" id="2284196at2759"/>
<dbReference type="AlphaFoldDB" id="A0A8H7V281"/>
<feature type="transmembrane region" description="Helical" evidence="1">
    <location>
        <begin position="85"/>
        <end position="103"/>
    </location>
</feature>
<accession>A0A8H7V281</accession>
<evidence type="ECO:0000256" key="1">
    <source>
        <dbReference type="SAM" id="Phobius"/>
    </source>
</evidence>
<keyword evidence="1" id="KW-0812">Transmembrane</keyword>
<gene>
    <name evidence="2" type="ORF">INT47_010545</name>
</gene>
<feature type="transmembrane region" description="Helical" evidence="1">
    <location>
        <begin position="329"/>
        <end position="351"/>
    </location>
</feature>
<feature type="transmembrane region" description="Helical" evidence="1">
    <location>
        <begin position="110"/>
        <end position="130"/>
    </location>
</feature>
<dbReference type="PANTHER" id="PTHR34391:SF1">
    <property type="entry name" value="UPF0658 GOLGI APPARATUS MEMBRANE PROTEIN C1952.10C-RELATED"/>
    <property type="match status" value="1"/>
</dbReference>
<feature type="transmembrane region" description="Helical" evidence="1">
    <location>
        <begin position="259"/>
        <end position="277"/>
    </location>
</feature>
<dbReference type="PANTHER" id="PTHR34391">
    <property type="entry name" value="UPF0658 GOLGI APPARATUS MEMBRANE PROTEIN C1952.10C-RELATED"/>
    <property type="match status" value="1"/>
</dbReference>
<dbReference type="GO" id="GO:0005794">
    <property type="term" value="C:Golgi apparatus"/>
    <property type="evidence" value="ECO:0007669"/>
    <property type="project" value="TreeGrafter"/>
</dbReference>
<sequence length="406" mass="46067">MKSAKYQEFSLSKFWKNKSNNATMKKPQEADTLMQCPTSMVLLFILSLEAVLVSIIEGFIIYFHSLVFAQCKFTLDTLGFGQADLIYHGIFIMAPIYQLFLYLDALRQRNIIQLFALIIFSFLMVCFSAIQTVQHMTYEQAGCNLDYRNATQGNSTDITSSAYDFQDDIDAGVSNIRPFEYAVASVIGICFIIMLGCSLKLYNLFHWNNYLSHTFTDLRLRNALIAWSVVAGLLKIDFFFIFAYAIQLVPAAVIGYTDILAFECIIVYGISLVGFLLGIHSVRNENMKALTGLSTIITFSIGYFVYRLYTFIILREATADPFWLTRYELIFTAMTMTLLSITTLGACLICIRNVCLKKVRILESFQCVCTTCYMHTATMESASSIKKQSLDLEPMVTAQSFRGQIY</sequence>
<proteinExistence type="predicted"/>
<feature type="transmembrane region" description="Helical" evidence="1">
    <location>
        <begin position="181"/>
        <end position="202"/>
    </location>
</feature>
<dbReference type="EMBL" id="JAEPRD010000105">
    <property type="protein sequence ID" value="KAG2198759.1"/>
    <property type="molecule type" value="Genomic_DNA"/>
</dbReference>
<name>A0A8H7V281_9FUNG</name>
<reference evidence="2" key="1">
    <citation type="submission" date="2020-12" db="EMBL/GenBank/DDBJ databases">
        <title>Metabolic potential, ecology and presence of endohyphal bacteria is reflected in genomic diversity of Mucoromycotina.</title>
        <authorList>
            <person name="Muszewska A."/>
            <person name="Okrasinska A."/>
            <person name="Steczkiewicz K."/>
            <person name="Drgas O."/>
            <person name="Orlowska M."/>
            <person name="Perlinska-Lenart U."/>
            <person name="Aleksandrzak-Piekarczyk T."/>
            <person name="Szatraj K."/>
            <person name="Zielenkiewicz U."/>
            <person name="Pilsyk S."/>
            <person name="Malc E."/>
            <person name="Mieczkowski P."/>
            <person name="Kruszewska J.S."/>
            <person name="Biernat P."/>
            <person name="Pawlowska J."/>
        </authorList>
    </citation>
    <scope>NUCLEOTIDE SEQUENCE</scope>
    <source>
        <strain evidence="2">WA0000017839</strain>
    </source>
</reference>
<evidence type="ECO:0000313" key="3">
    <source>
        <dbReference type="Proteomes" id="UP000603453"/>
    </source>
</evidence>
<evidence type="ECO:0000313" key="2">
    <source>
        <dbReference type="EMBL" id="KAG2198759.1"/>
    </source>
</evidence>
<feature type="transmembrane region" description="Helical" evidence="1">
    <location>
        <begin position="41"/>
        <end position="65"/>
    </location>
</feature>
<organism evidence="2 3">
    <name type="scientific">Mucor saturninus</name>
    <dbReference type="NCBI Taxonomy" id="64648"/>
    <lineage>
        <taxon>Eukaryota</taxon>
        <taxon>Fungi</taxon>
        <taxon>Fungi incertae sedis</taxon>
        <taxon>Mucoromycota</taxon>
        <taxon>Mucoromycotina</taxon>
        <taxon>Mucoromycetes</taxon>
        <taxon>Mucorales</taxon>
        <taxon>Mucorineae</taxon>
        <taxon>Mucoraceae</taxon>
        <taxon>Mucor</taxon>
    </lineage>
</organism>
<protein>
    <submittedName>
        <fullName evidence="2">Uncharacterized protein</fullName>
    </submittedName>
</protein>
<dbReference type="InterPro" id="IPR040410">
    <property type="entry name" value="UPF0658_Golgi"/>
</dbReference>